<evidence type="ECO:0000313" key="2">
    <source>
        <dbReference type="EMBL" id="STR39826.1"/>
    </source>
</evidence>
<comment type="caution">
    <text evidence="2">The sequence shown here is derived from an EMBL/GenBank/DDBJ whole genome shotgun (WGS) entry which is preliminary data.</text>
</comment>
<evidence type="ECO:0000256" key="1">
    <source>
        <dbReference type="SAM" id="Phobius"/>
    </source>
</evidence>
<keyword evidence="1" id="KW-0812">Transmembrane</keyword>
<reference evidence="2 3" key="1">
    <citation type="submission" date="2018-06" db="EMBL/GenBank/DDBJ databases">
        <authorList>
            <consortium name="Pathogen Informatics"/>
            <person name="Doyle S."/>
        </authorList>
    </citation>
    <scope>NUCLEOTIDE SEQUENCE [LARGE SCALE GENOMIC DNA]</scope>
    <source>
        <strain evidence="2 3">NCTC11694</strain>
    </source>
</reference>
<feature type="transmembrane region" description="Helical" evidence="1">
    <location>
        <begin position="52"/>
        <end position="75"/>
    </location>
</feature>
<proteinExistence type="predicted"/>
<keyword evidence="1" id="KW-1133">Transmembrane helix</keyword>
<dbReference type="Proteomes" id="UP000255050">
    <property type="component" value="Unassembled WGS sequence"/>
</dbReference>
<dbReference type="AlphaFoldDB" id="A0A7H4LUK0"/>
<name>A0A7H4LUK0_9ENTR</name>
<organism evidence="2 3">
    <name type="scientific">Klebsiella michiganensis</name>
    <dbReference type="NCBI Taxonomy" id="1134687"/>
    <lineage>
        <taxon>Bacteria</taxon>
        <taxon>Pseudomonadati</taxon>
        <taxon>Pseudomonadota</taxon>
        <taxon>Gammaproteobacteria</taxon>
        <taxon>Enterobacterales</taxon>
        <taxon>Enterobacteriaceae</taxon>
        <taxon>Klebsiella/Raoultella group</taxon>
        <taxon>Klebsiella</taxon>
    </lineage>
</organism>
<protein>
    <submittedName>
        <fullName evidence="2">Uncharacterized protein</fullName>
    </submittedName>
</protein>
<accession>A0A7H4LUK0</accession>
<sequence length="111" mass="11642">MDDPLRNALVVKMGDFFAQDKIFQQRGAAFARAQRVLVVCDAYALIGGKRKILAAFTLFFKASSFSLCVSGAFILPGAVGSSPGAVGCGVGRQFWSSGAKASRPGFASRSS</sequence>
<evidence type="ECO:0000313" key="3">
    <source>
        <dbReference type="Proteomes" id="UP000255050"/>
    </source>
</evidence>
<keyword evidence="1" id="KW-0472">Membrane</keyword>
<gene>
    <name evidence="2" type="ORF">NCTC11694_00971</name>
</gene>
<dbReference type="EMBL" id="UGJR01000002">
    <property type="protein sequence ID" value="STR39826.1"/>
    <property type="molecule type" value="Genomic_DNA"/>
</dbReference>